<organism evidence="9 10">
    <name type="scientific">Salix koriyanagi</name>
    <dbReference type="NCBI Taxonomy" id="2511006"/>
    <lineage>
        <taxon>Eukaryota</taxon>
        <taxon>Viridiplantae</taxon>
        <taxon>Streptophyta</taxon>
        <taxon>Embryophyta</taxon>
        <taxon>Tracheophyta</taxon>
        <taxon>Spermatophyta</taxon>
        <taxon>Magnoliopsida</taxon>
        <taxon>eudicotyledons</taxon>
        <taxon>Gunneridae</taxon>
        <taxon>Pentapetalae</taxon>
        <taxon>rosids</taxon>
        <taxon>fabids</taxon>
        <taxon>Malpighiales</taxon>
        <taxon>Salicaceae</taxon>
        <taxon>Saliceae</taxon>
        <taxon>Salix</taxon>
    </lineage>
</organism>
<evidence type="ECO:0000313" key="10">
    <source>
        <dbReference type="Proteomes" id="UP001151752"/>
    </source>
</evidence>
<dbReference type="EMBL" id="JAPFFM010000002">
    <property type="protein sequence ID" value="KAJ6772776.1"/>
    <property type="molecule type" value="Genomic_DNA"/>
</dbReference>
<sequence length="152" mass="16494">MATSAVMQTVPATPVASSLVKNQSRVCHLFPATYVPPLRDGASKRVRCKAEPAMVLTTVLTFDSIFRMARRTRQRENSTRNRKISNGGATWFVGTSLLPSVASLIPLFKGVSAESKSEGAMTSDAEMWNGRFAMVGVVAFAFTEYVSGRTLV</sequence>
<keyword evidence="5" id="KW-0812">Transmembrane</keyword>
<evidence type="ECO:0000256" key="2">
    <source>
        <dbReference type="ARBA" id="ARBA00004370"/>
    </source>
</evidence>
<dbReference type="SUPFAM" id="SSF103511">
    <property type="entry name" value="Chlorophyll a-b binding protein"/>
    <property type="match status" value="1"/>
</dbReference>
<dbReference type="InterPro" id="IPR022796">
    <property type="entry name" value="Chloroa_b-bind"/>
</dbReference>
<evidence type="ECO:0000313" key="9">
    <source>
        <dbReference type="EMBL" id="KAJ6772776.1"/>
    </source>
</evidence>
<evidence type="ECO:0000256" key="8">
    <source>
        <dbReference type="ARBA" id="ARBA00023136"/>
    </source>
</evidence>
<dbReference type="Proteomes" id="UP001151752">
    <property type="component" value="Chromosome 10"/>
</dbReference>
<keyword evidence="8" id="KW-0472">Membrane</keyword>
<keyword evidence="7" id="KW-0793">Thylakoid</keyword>
<dbReference type="GO" id="GO:0016020">
    <property type="term" value="C:membrane"/>
    <property type="evidence" value="ECO:0007669"/>
    <property type="project" value="UniProtKB-SubCell"/>
</dbReference>
<evidence type="ECO:0000256" key="7">
    <source>
        <dbReference type="ARBA" id="ARBA00023078"/>
    </source>
</evidence>
<reference evidence="9" key="2">
    <citation type="journal article" date="2023" name="Int. J. Mol. Sci.">
        <title>De Novo Assembly and Annotation of 11 Diverse Shrub Willow (Salix) Genomes Reveals Novel Gene Organization in Sex-Linked Regions.</title>
        <authorList>
            <person name="Hyden B."/>
            <person name="Feng K."/>
            <person name="Yates T.B."/>
            <person name="Jawdy S."/>
            <person name="Cereghino C."/>
            <person name="Smart L.B."/>
            <person name="Muchero W."/>
        </authorList>
    </citation>
    <scope>NUCLEOTIDE SEQUENCE</scope>
    <source>
        <tissue evidence="9">Shoot tip</tissue>
    </source>
</reference>
<gene>
    <name evidence="9" type="ORF">OIU74_018899</name>
</gene>
<keyword evidence="10" id="KW-1185">Reference proteome</keyword>
<dbReference type="AlphaFoldDB" id="A0A9Q0WUI2"/>
<evidence type="ECO:0000256" key="6">
    <source>
        <dbReference type="ARBA" id="ARBA00022989"/>
    </source>
</evidence>
<keyword evidence="6" id="KW-1133">Transmembrane helix</keyword>
<dbReference type="GO" id="GO:0009507">
    <property type="term" value="C:chloroplast"/>
    <property type="evidence" value="ECO:0007669"/>
    <property type="project" value="UniProtKB-SubCell"/>
</dbReference>
<evidence type="ECO:0000256" key="1">
    <source>
        <dbReference type="ARBA" id="ARBA00004229"/>
    </source>
</evidence>
<reference evidence="9" key="1">
    <citation type="submission" date="2022-11" db="EMBL/GenBank/DDBJ databases">
        <authorList>
            <person name="Hyden B.L."/>
            <person name="Feng K."/>
            <person name="Yates T."/>
            <person name="Jawdy S."/>
            <person name="Smart L.B."/>
            <person name="Muchero W."/>
        </authorList>
    </citation>
    <scope>NUCLEOTIDE SEQUENCE</scope>
    <source>
        <tissue evidence="9">Shoot tip</tissue>
    </source>
</reference>
<accession>A0A9Q0WUI2</accession>
<protein>
    <submittedName>
        <fullName evidence="9">UPF0041 BRAIN PROTEIN 44-RELATED</fullName>
    </submittedName>
</protein>
<dbReference type="Pfam" id="PF00504">
    <property type="entry name" value="Chloroa_b-bind"/>
    <property type="match status" value="1"/>
</dbReference>
<keyword evidence="4" id="KW-0934">Plastid</keyword>
<evidence type="ECO:0000256" key="4">
    <source>
        <dbReference type="ARBA" id="ARBA00022640"/>
    </source>
</evidence>
<proteinExistence type="predicted"/>
<comment type="caution">
    <text evidence="9">The sequence shown here is derived from an EMBL/GenBank/DDBJ whole genome shotgun (WGS) entry which is preliminary data.</text>
</comment>
<name>A0A9Q0WUI2_9ROSI</name>
<evidence type="ECO:0000256" key="5">
    <source>
        <dbReference type="ARBA" id="ARBA00022692"/>
    </source>
</evidence>
<comment type="subcellular location">
    <subcellularLocation>
        <location evidence="2">Membrane</location>
    </subcellularLocation>
    <subcellularLocation>
        <location evidence="1">Plastid</location>
        <location evidence="1">Chloroplast</location>
    </subcellularLocation>
</comment>
<keyword evidence="3" id="KW-0150">Chloroplast</keyword>
<evidence type="ECO:0000256" key="3">
    <source>
        <dbReference type="ARBA" id="ARBA00022528"/>
    </source>
</evidence>